<dbReference type="Proteomes" id="UP000501690">
    <property type="component" value="Linkage Group LG3"/>
</dbReference>
<keyword evidence="1" id="KW-0472">Membrane</keyword>
<keyword evidence="1" id="KW-1133">Transmembrane helix</keyword>
<keyword evidence="1" id="KW-0812">Transmembrane</keyword>
<sequence length="122" mass="13549">MATLIDSHFLAFTTLITVLTIGFYFSSSPRSSNSTKKHEFHYNCCIDTGDQRLVVFSTDNPDFVCWDMGNSPGAFPVIQVWTVSLPVTLVNASDKNPFLHVVDVIGWILVRAKNSINYSSGD</sequence>
<name>A0A4D6LKR0_VIGUN</name>
<keyword evidence="3" id="KW-1185">Reference proteome</keyword>
<gene>
    <name evidence="2" type="ORF">DEO72_LG3g3477</name>
</gene>
<feature type="transmembrane region" description="Helical" evidence="1">
    <location>
        <begin position="7"/>
        <end position="25"/>
    </location>
</feature>
<accession>A0A4D6LKR0</accession>
<evidence type="ECO:0000313" key="2">
    <source>
        <dbReference type="EMBL" id="QCD88925.1"/>
    </source>
</evidence>
<protein>
    <submittedName>
        <fullName evidence="2">Uncharacterized protein</fullName>
    </submittedName>
</protein>
<proteinExistence type="predicted"/>
<evidence type="ECO:0000313" key="3">
    <source>
        <dbReference type="Proteomes" id="UP000501690"/>
    </source>
</evidence>
<dbReference type="AlphaFoldDB" id="A0A4D6LKR0"/>
<dbReference type="EMBL" id="CP039347">
    <property type="protein sequence ID" value="QCD88925.1"/>
    <property type="molecule type" value="Genomic_DNA"/>
</dbReference>
<evidence type="ECO:0000256" key="1">
    <source>
        <dbReference type="SAM" id="Phobius"/>
    </source>
</evidence>
<organism evidence="2 3">
    <name type="scientific">Vigna unguiculata</name>
    <name type="common">Cowpea</name>
    <dbReference type="NCBI Taxonomy" id="3917"/>
    <lineage>
        <taxon>Eukaryota</taxon>
        <taxon>Viridiplantae</taxon>
        <taxon>Streptophyta</taxon>
        <taxon>Embryophyta</taxon>
        <taxon>Tracheophyta</taxon>
        <taxon>Spermatophyta</taxon>
        <taxon>Magnoliopsida</taxon>
        <taxon>eudicotyledons</taxon>
        <taxon>Gunneridae</taxon>
        <taxon>Pentapetalae</taxon>
        <taxon>rosids</taxon>
        <taxon>fabids</taxon>
        <taxon>Fabales</taxon>
        <taxon>Fabaceae</taxon>
        <taxon>Papilionoideae</taxon>
        <taxon>50 kb inversion clade</taxon>
        <taxon>NPAAA clade</taxon>
        <taxon>indigoferoid/millettioid clade</taxon>
        <taxon>Phaseoleae</taxon>
        <taxon>Vigna</taxon>
    </lineage>
</organism>
<reference evidence="2 3" key="1">
    <citation type="submission" date="2019-04" db="EMBL/GenBank/DDBJ databases">
        <title>An improved genome assembly and genetic linkage map for asparagus bean, Vigna unguiculata ssp. sesquipedialis.</title>
        <authorList>
            <person name="Xia Q."/>
            <person name="Zhang R."/>
            <person name="Dong Y."/>
        </authorList>
    </citation>
    <scope>NUCLEOTIDE SEQUENCE [LARGE SCALE GENOMIC DNA]</scope>
    <source>
        <tissue evidence="2">Leaf</tissue>
    </source>
</reference>